<evidence type="ECO:0000256" key="1">
    <source>
        <dbReference type="SAM" id="MobiDB-lite"/>
    </source>
</evidence>
<name>A0A7X6MJT9_9ACTN</name>
<comment type="caution">
    <text evidence="3">The sequence shown here is derived from an EMBL/GenBank/DDBJ whole genome shotgun (WGS) entry which is preliminary data.</text>
</comment>
<dbReference type="EMBL" id="JAAXPG010000027">
    <property type="protein sequence ID" value="NKZ00786.1"/>
    <property type="molecule type" value="Genomic_DNA"/>
</dbReference>
<evidence type="ECO:0000259" key="2">
    <source>
        <dbReference type="Pfam" id="PF04149"/>
    </source>
</evidence>
<sequence length="61" mass="6515">MSTAENGSWHKSSYSDGRGGDCVEVAEGPTTHVRDTQNRELGHLSAEASEWTALLAAVRGQ</sequence>
<accession>A0A7X6MJT9</accession>
<feature type="region of interest" description="Disordered" evidence="1">
    <location>
        <begin position="1"/>
        <end position="40"/>
    </location>
</feature>
<keyword evidence="4" id="KW-1185">Reference proteome</keyword>
<dbReference type="InterPro" id="IPR007278">
    <property type="entry name" value="DUF397"/>
</dbReference>
<dbReference type="Proteomes" id="UP000553209">
    <property type="component" value="Unassembled WGS sequence"/>
</dbReference>
<evidence type="ECO:0000313" key="3">
    <source>
        <dbReference type="EMBL" id="NKZ00786.1"/>
    </source>
</evidence>
<gene>
    <name evidence="3" type="ORF">HGB44_24405</name>
</gene>
<proteinExistence type="predicted"/>
<reference evidence="3 4" key="1">
    <citation type="submission" date="2020-04" db="EMBL/GenBank/DDBJ databases">
        <title>MicrobeNet Type strains.</title>
        <authorList>
            <person name="Nicholson A.C."/>
        </authorList>
    </citation>
    <scope>NUCLEOTIDE SEQUENCE [LARGE SCALE GENOMIC DNA]</scope>
    <source>
        <strain evidence="3 4">ATCC 23612</strain>
    </source>
</reference>
<dbReference type="AlphaFoldDB" id="A0A7X6MJT9"/>
<dbReference type="Pfam" id="PF04149">
    <property type="entry name" value="DUF397"/>
    <property type="match status" value="1"/>
</dbReference>
<evidence type="ECO:0000313" key="4">
    <source>
        <dbReference type="Proteomes" id="UP000553209"/>
    </source>
</evidence>
<protein>
    <submittedName>
        <fullName evidence="3">DUF397 domain-containing protein</fullName>
    </submittedName>
</protein>
<dbReference type="RefSeq" id="WP_061081414.1">
    <property type="nucleotide sequence ID" value="NZ_JAAXPG010000027.1"/>
</dbReference>
<feature type="domain" description="DUF397" evidence="2">
    <location>
        <begin position="8"/>
        <end position="59"/>
    </location>
</feature>
<organism evidence="3 4">
    <name type="scientific">Nocardiopsis alborubida</name>
    <dbReference type="NCBI Taxonomy" id="146802"/>
    <lineage>
        <taxon>Bacteria</taxon>
        <taxon>Bacillati</taxon>
        <taxon>Actinomycetota</taxon>
        <taxon>Actinomycetes</taxon>
        <taxon>Streptosporangiales</taxon>
        <taxon>Nocardiopsidaceae</taxon>
        <taxon>Nocardiopsis</taxon>
    </lineage>
</organism>
<feature type="compositionally biased region" description="Polar residues" evidence="1">
    <location>
        <begin position="1"/>
        <end position="15"/>
    </location>
</feature>